<dbReference type="EMBL" id="VTEH01000008">
    <property type="protein sequence ID" value="TYR75099.1"/>
    <property type="molecule type" value="Genomic_DNA"/>
</dbReference>
<dbReference type="Gene3D" id="3.10.180.10">
    <property type="entry name" value="2,3-Dihydroxybiphenyl 1,2-Dioxygenase, domain 1"/>
    <property type="match status" value="1"/>
</dbReference>
<dbReference type="SUPFAM" id="SSF54593">
    <property type="entry name" value="Glyoxalase/Bleomycin resistance protein/Dihydroxybiphenyl dioxygenase"/>
    <property type="match status" value="1"/>
</dbReference>
<gene>
    <name evidence="1" type="ORF">FZC79_11825</name>
</gene>
<evidence type="ECO:0000313" key="1">
    <source>
        <dbReference type="EMBL" id="TYR75099.1"/>
    </source>
</evidence>
<accession>A0A5D4KDZ9</accession>
<dbReference type="Proteomes" id="UP000323317">
    <property type="component" value="Unassembled WGS sequence"/>
</dbReference>
<name>A0A5D4KDZ9_9BACI</name>
<evidence type="ECO:0000313" key="2">
    <source>
        <dbReference type="Proteomes" id="UP000323317"/>
    </source>
</evidence>
<comment type="caution">
    <text evidence="1">The sequence shown here is derived from an EMBL/GenBank/DDBJ whole genome shotgun (WGS) entry which is preliminary data.</text>
</comment>
<proteinExistence type="predicted"/>
<dbReference type="AlphaFoldDB" id="A0A5D4KDZ9"/>
<dbReference type="RefSeq" id="WP_148947093.1">
    <property type="nucleotide sequence ID" value="NZ_VTEH01000008.1"/>
</dbReference>
<organism evidence="1 2">
    <name type="scientific">Rossellomorea vietnamensis</name>
    <dbReference type="NCBI Taxonomy" id="218284"/>
    <lineage>
        <taxon>Bacteria</taxon>
        <taxon>Bacillati</taxon>
        <taxon>Bacillota</taxon>
        <taxon>Bacilli</taxon>
        <taxon>Bacillales</taxon>
        <taxon>Bacillaceae</taxon>
        <taxon>Rossellomorea</taxon>
    </lineage>
</organism>
<protein>
    <submittedName>
        <fullName evidence="1">VOC family protein</fullName>
    </submittedName>
</protein>
<sequence length="130" mass="15142">MIYEMTYQVRVSDFKEGKHWYETLLNRQADFLPHDGFAEWEVLPGCWLQVAEGTPSPNSGPIRLGIKDIVLERERLIVELGIDHFQIHGREEVPVKWASFKDPWGNQLGFFQYLNDSEIDARTAALTRHK</sequence>
<reference evidence="1 2" key="1">
    <citation type="submission" date="2019-08" db="EMBL/GenBank/DDBJ databases">
        <title>Bacillus genomes from the desert of Cuatro Cienegas, Coahuila.</title>
        <authorList>
            <person name="Olmedo-Alvarez G."/>
        </authorList>
    </citation>
    <scope>NUCLEOTIDE SEQUENCE [LARGE SCALE GENOMIC DNA]</scope>
    <source>
        <strain evidence="1 2">CH40_1T</strain>
    </source>
</reference>
<dbReference type="InterPro" id="IPR029068">
    <property type="entry name" value="Glyas_Bleomycin-R_OHBP_Dase"/>
</dbReference>